<dbReference type="SMART" id="SM00327">
    <property type="entry name" value="VWA"/>
    <property type="match status" value="1"/>
</dbReference>
<gene>
    <name evidence="3" type="ORF">JQS43_12890</name>
</gene>
<dbReference type="RefSeq" id="WP_239674646.1">
    <property type="nucleotide sequence ID" value="NZ_CP070499.1"/>
</dbReference>
<dbReference type="SUPFAM" id="SSF53300">
    <property type="entry name" value="vWA-like"/>
    <property type="match status" value="1"/>
</dbReference>
<feature type="transmembrane region" description="Helical" evidence="1">
    <location>
        <begin position="23"/>
        <end position="44"/>
    </location>
</feature>
<protein>
    <submittedName>
        <fullName evidence="3">VWA domain-containing protein</fullName>
    </submittedName>
</protein>
<keyword evidence="1" id="KW-0812">Transmembrane</keyword>
<dbReference type="Pfam" id="PF13531">
    <property type="entry name" value="SBP_bac_11"/>
    <property type="match status" value="1"/>
</dbReference>
<evidence type="ECO:0000256" key="1">
    <source>
        <dbReference type="SAM" id="Phobius"/>
    </source>
</evidence>
<proteinExistence type="predicted"/>
<dbReference type="EMBL" id="CP070499">
    <property type="protein sequence ID" value="QSB12608.1"/>
    <property type="molecule type" value="Genomic_DNA"/>
</dbReference>
<dbReference type="PROSITE" id="PS50234">
    <property type="entry name" value="VWFA"/>
    <property type="match status" value="1"/>
</dbReference>
<evidence type="ECO:0000313" key="4">
    <source>
        <dbReference type="Proteomes" id="UP000662857"/>
    </source>
</evidence>
<evidence type="ECO:0000313" key="3">
    <source>
        <dbReference type="EMBL" id="QSB12608.1"/>
    </source>
</evidence>
<dbReference type="AlphaFoldDB" id="A0A895YG11"/>
<keyword evidence="1" id="KW-1133">Transmembrane helix</keyword>
<dbReference type="InterPro" id="IPR002035">
    <property type="entry name" value="VWF_A"/>
</dbReference>
<evidence type="ECO:0000259" key="2">
    <source>
        <dbReference type="PROSITE" id="PS50234"/>
    </source>
</evidence>
<dbReference type="Pfam" id="PF13519">
    <property type="entry name" value="VWA_2"/>
    <property type="match status" value="1"/>
</dbReference>
<dbReference type="InterPro" id="IPR036465">
    <property type="entry name" value="vWFA_dom_sf"/>
</dbReference>
<dbReference type="SUPFAM" id="SSF53850">
    <property type="entry name" value="Periplasmic binding protein-like II"/>
    <property type="match status" value="1"/>
</dbReference>
<keyword evidence="4" id="KW-1185">Reference proteome</keyword>
<accession>A0A895YG11</accession>
<dbReference type="Proteomes" id="UP000662857">
    <property type="component" value="Chromosome"/>
</dbReference>
<name>A0A895YG11_9ACTN</name>
<dbReference type="KEGG" id="nhy:JQS43_12890"/>
<sequence>MAYGRPANVRSHRRGARERRRRFAPWISVTLVCLLVAAGLGFGYQQLLAQTCSGQQTARVVASPSTAGLLSTFATDWAQREPATSEGTCARVVVTSRDSAETAAALAVGWETTGDEPPDVWVPASTAWAQRAAVTDEAEPLLPDLRPSIARSPTVIAMPEPMAIELDWPDTRLATDPGEETELNAGVRWESLLEEFSDDEQGWDRFGREEWGPFRFGMSNPARDTAGLLALTAIVDANETGETSREELEAAFNLHRLLDPELYHETTEQLLTALRSIDNGGEQAALQHISAFPALEKDVLDYNRGNPSVPLAAIYPTNGNMEADHPYLILNGEWVDEPTREVAQLFLEFVRSEEPQQTLRKAGFRGTNREAGDDFTEEYGVVPQLVALPRAVLVPDSVTLAIDRWTALARTSNVLIAFDVSGSMLLEIPGTGETRMQRAQQAAIETMRLFTEEDRVGFWEFSTALDGDRDHRSLVPLGTLGDTMEDGRTRREHIIEAAQFLEPVGDTGLYNTIQAAYDTVLGNYDPDAINMVVIITDGEDDTGGRPGISLPELLEYLDEAPGEDQEVRVINVAFGEEPNFEVLAEISDATGGEAHYSSDGFDLVELLRTAVFSVES</sequence>
<feature type="domain" description="VWFA" evidence="2">
    <location>
        <begin position="413"/>
        <end position="611"/>
    </location>
</feature>
<reference evidence="3" key="1">
    <citation type="submission" date="2021-02" db="EMBL/GenBank/DDBJ databases">
        <title>Natrosporangium hydrolyticum gen. nov., sp. nov, a haloalkaliphilic actinobacterium from a soda solonchak soil.</title>
        <authorList>
            <person name="Sorokin D.Y."/>
            <person name="Khijniak T.V."/>
            <person name="Zakharycheva A.P."/>
            <person name="Boueva O.V."/>
            <person name="Ariskina E.V."/>
            <person name="Hahnke R.L."/>
            <person name="Bunk B."/>
            <person name="Sproer C."/>
            <person name="Schumann P."/>
            <person name="Evtushenko L.I."/>
            <person name="Kublanov I.V."/>
        </authorList>
    </citation>
    <scope>NUCLEOTIDE SEQUENCE</scope>
    <source>
        <strain evidence="3">DSM 106523</strain>
    </source>
</reference>
<organism evidence="3 4">
    <name type="scientific">Natronosporangium hydrolyticum</name>
    <dbReference type="NCBI Taxonomy" id="2811111"/>
    <lineage>
        <taxon>Bacteria</taxon>
        <taxon>Bacillati</taxon>
        <taxon>Actinomycetota</taxon>
        <taxon>Actinomycetes</taxon>
        <taxon>Micromonosporales</taxon>
        <taxon>Micromonosporaceae</taxon>
        <taxon>Natronosporangium</taxon>
    </lineage>
</organism>
<keyword evidence="1" id="KW-0472">Membrane</keyword>
<dbReference type="Gene3D" id="3.40.50.410">
    <property type="entry name" value="von Willebrand factor, type A domain"/>
    <property type="match status" value="1"/>
</dbReference>